<organism evidence="1 2">
    <name type="scientific">Microbotryum saponariae</name>
    <dbReference type="NCBI Taxonomy" id="289078"/>
    <lineage>
        <taxon>Eukaryota</taxon>
        <taxon>Fungi</taxon>
        <taxon>Dikarya</taxon>
        <taxon>Basidiomycota</taxon>
        <taxon>Pucciniomycotina</taxon>
        <taxon>Microbotryomycetes</taxon>
        <taxon>Microbotryales</taxon>
        <taxon>Microbotryaceae</taxon>
        <taxon>Microbotryum</taxon>
    </lineage>
</organism>
<evidence type="ECO:0000313" key="1">
    <source>
        <dbReference type="EMBL" id="SCZ88041.1"/>
    </source>
</evidence>
<dbReference type="Proteomes" id="UP000249723">
    <property type="component" value="Unassembled WGS sequence"/>
</dbReference>
<accession>A0A2X0KPL3</accession>
<name>A0A2X0KPL3_9BASI</name>
<keyword evidence="2" id="KW-1185">Reference proteome</keyword>
<evidence type="ECO:0000313" key="2">
    <source>
        <dbReference type="Proteomes" id="UP000249723"/>
    </source>
</evidence>
<dbReference type="AlphaFoldDB" id="A0A2X0KPL3"/>
<reference evidence="2" key="1">
    <citation type="submission" date="2016-10" db="EMBL/GenBank/DDBJ databases">
        <authorList>
            <person name="Jeantristanb JTB J.-T."/>
            <person name="Ricardo R."/>
        </authorList>
    </citation>
    <scope>NUCLEOTIDE SEQUENCE [LARGE SCALE GENOMIC DNA]</scope>
</reference>
<gene>
    <name evidence="1" type="ORF">BZ3500_MVSOF-1268-A1-R1_CHR2-1G04149</name>
</gene>
<sequence>MSDLFVSALGVRKITDPRQRHTVHKICCADDKVRLPGIEKPAPLPELLALLTGDGPALLFLVPTKRIEARRGFNGPPEKVRRLDTAYQQIVPAYRHWASLHVVPRPSATFYEPEAPTQPSYNIADGKRTALSVDDVDRLAAMYAKQRTTVSSLKADGHDIVKLPEV</sequence>
<dbReference type="EMBL" id="FMWP01000012">
    <property type="protein sequence ID" value="SCZ88041.1"/>
    <property type="molecule type" value="Genomic_DNA"/>
</dbReference>
<proteinExistence type="predicted"/>
<protein>
    <submittedName>
        <fullName evidence="1">BZ3500_MvSof-1268-A1-R1_Chr2-1g04149 protein</fullName>
    </submittedName>
</protein>
<dbReference type="OrthoDB" id="2272314at2759"/>